<comment type="similarity">
    <text evidence="2">Belongs to the oxygen-dependent FAD-linked oxidoreductase family.</text>
</comment>
<dbReference type="Proteomes" id="UP001222325">
    <property type="component" value="Unassembled WGS sequence"/>
</dbReference>
<evidence type="ECO:0000259" key="7">
    <source>
        <dbReference type="PROSITE" id="PS51387"/>
    </source>
</evidence>
<feature type="signal peptide" evidence="6">
    <location>
        <begin position="1"/>
        <end position="16"/>
    </location>
</feature>
<keyword evidence="6" id="KW-0732">Signal</keyword>
<feature type="domain" description="FAD-binding PCMH-type" evidence="7">
    <location>
        <begin position="50"/>
        <end position="224"/>
    </location>
</feature>
<keyword evidence="3" id="KW-0285">Flavoprotein</keyword>
<comment type="caution">
    <text evidence="8">The sequence shown here is derived from an EMBL/GenBank/DDBJ whole genome shotgun (WGS) entry which is preliminary data.</text>
</comment>
<gene>
    <name evidence="8" type="ORF">B0H15DRAFT_813044</name>
</gene>
<dbReference type="Gene3D" id="3.40.462.20">
    <property type="match status" value="1"/>
</dbReference>
<dbReference type="GO" id="GO:0071949">
    <property type="term" value="F:FAD binding"/>
    <property type="evidence" value="ECO:0007669"/>
    <property type="project" value="InterPro"/>
</dbReference>
<evidence type="ECO:0000256" key="1">
    <source>
        <dbReference type="ARBA" id="ARBA00001974"/>
    </source>
</evidence>
<evidence type="ECO:0000313" key="8">
    <source>
        <dbReference type="EMBL" id="KAJ7103649.1"/>
    </source>
</evidence>
<keyword evidence="9" id="KW-1185">Reference proteome</keyword>
<keyword evidence="4" id="KW-0274">FAD</keyword>
<organism evidence="8 9">
    <name type="scientific">Mycena belliarum</name>
    <dbReference type="NCBI Taxonomy" id="1033014"/>
    <lineage>
        <taxon>Eukaryota</taxon>
        <taxon>Fungi</taxon>
        <taxon>Dikarya</taxon>
        <taxon>Basidiomycota</taxon>
        <taxon>Agaricomycotina</taxon>
        <taxon>Agaricomycetes</taxon>
        <taxon>Agaricomycetidae</taxon>
        <taxon>Agaricales</taxon>
        <taxon>Marasmiineae</taxon>
        <taxon>Mycenaceae</taxon>
        <taxon>Mycena</taxon>
    </lineage>
</organism>
<evidence type="ECO:0000256" key="4">
    <source>
        <dbReference type="ARBA" id="ARBA00022827"/>
    </source>
</evidence>
<proteinExistence type="inferred from homology"/>
<sequence>MFKYYTLFLLLATALANPLPPSPIASCLTDHGLNVETSQDAPTPFNNRYIGITPAAIVYPAQTSDVAKAVQCAVQHDVRVSAVSGGHSYSASGYGSQDGHLVIIFRDMAQVLNYNSDDGVVTVQPGARLGDFALELYDKYHRAMAHGICPYVGLGGHAGFGGWGLSSRNWGLLIDQIVGADLVLANGTSTHVSRTQNADLFWAIRGASSSFGVITQFTMQTHQAPASVIRFAYNFINPSGQALDPETFASIMHAYQVWGLTAPKEIGIVANVWQEGKTIEMTGYYTGTQADFDRVIAPLLSGTGQPSTAYVQERDWIAALTEADGGSSLSTKGTVEPHDTFYAKSLVVPSSSPLTVDALKALVHRYASTPPPNNMTWFIQFELWGGGNSVISSVDAGATAYPHRQHHWTVQFYGRAATASWPSQGTAFMNGLVNAVTDNMQGTRFGAYANYLDPELLGWREKYYAGNYARLARIQEEMDPRGVFMKADNIGAPET</sequence>
<dbReference type="InterPro" id="IPR050416">
    <property type="entry name" value="FAD-linked_Oxidoreductase"/>
</dbReference>
<evidence type="ECO:0000313" key="9">
    <source>
        <dbReference type="Proteomes" id="UP001222325"/>
    </source>
</evidence>
<evidence type="ECO:0000256" key="6">
    <source>
        <dbReference type="SAM" id="SignalP"/>
    </source>
</evidence>
<dbReference type="InterPro" id="IPR006093">
    <property type="entry name" value="Oxy_OxRdtase_FAD_BS"/>
</dbReference>
<name>A0AAD6UK06_9AGAR</name>
<keyword evidence="5" id="KW-0560">Oxidoreductase</keyword>
<dbReference type="AlphaFoldDB" id="A0AAD6UK06"/>
<dbReference type="EMBL" id="JARJCN010000002">
    <property type="protein sequence ID" value="KAJ7103649.1"/>
    <property type="molecule type" value="Genomic_DNA"/>
</dbReference>
<comment type="cofactor">
    <cofactor evidence="1">
        <name>FAD</name>
        <dbReference type="ChEBI" id="CHEBI:57692"/>
    </cofactor>
</comment>
<accession>A0AAD6UK06</accession>
<dbReference type="InterPro" id="IPR036318">
    <property type="entry name" value="FAD-bd_PCMH-like_sf"/>
</dbReference>
<dbReference type="PROSITE" id="PS00862">
    <property type="entry name" value="OX2_COVAL_FAD"/>
    <property type="match status" value="1"/>
</dbReference>
<dbReference type="PANTHER" id="PTHR42973">
    <property type="entry name" value="BINDING OXIDOREDUCTASE, PUTATIVE (AFU_ORTHOLOGUE AFUA_1G17690)-RELATED"/>
    <property type="match status" value="1"/>
</dbReference>
<dbReference type="InterPro" id="IPR006094">
    <property type="entry name" value="Oxid_FAD_bind_N"/>
</dbReference>
<dbReference type="Pfam" id="PF01565">
    <property type="entry name" value="FAD_binding_4"/>
    <property type="match status" value="1"/>
</dbReference>
<dbReference type="GO" id="GO:0016491">
    <property type="term" value="F:oxidoreductase activity"/>
    <property type="evidence" value="ECO:0007669"/>
    <property type="project" value="UniProtKB-KW"/>
</dbReference>
<dbReference type="Gene3D" id="3.30.465.10">
    <property type="match status" value="1"/>
</dbReference>
<reference evidence="8" key="1">
    <citation type="submission" date="2023-03" db="EMBL/GenBank/DDBJ databases">
        <title>Massive genome expansion in bonnet fungi (Mycena s.s.) driven by repeated elements and novel gene families across ecological guilds.</title>
        <authorList>
            <consortium name="Lawrence Berkeley National Laboratory"/>
            <person name="Harder C.B."/>
            <person name="Miyauchi S."/>
            <person name="Viragh M."/>
            <person name="Kuo A."/>
            <person name="Thoen E."/>
            <person name="Andreopoulos B."/>
            <person name="Lu D."/>
            <person name="Skrede I."/>
            <person name="Drula E."/>
            <person name="Henrissat B."/>
            <person name="Morin E."/>
            <person name="Kohler A."/>
            <person name="Barry K."/>
            <person name="LaButti K."/>
            <person name="Morin E."/>
            <person name="Salamov A."/>
            <person name="Lipzen A."/>
            <person name="Mereny Z."/>
            <person name="Hegedus B."/>
            <person name="Baldrian P."/>
            <person name="Stursova M."/>
            <person name="Weitz H."/>
            <person name="Taylor A."/>
            <person name="Grigoriev I.V."/>
            <person name="Nagy L.G."/>
            <person name="Martin F."/>
            <person name="Kauserud H."/>
        </authorList>
    </citation>
    <scope>NUCLEOTIDE SEQUENCE</scope>
    <source>
        <strain evidence="8">CBHHK173m</strain>
    </source>
</reference>
<feature type="chain" id="PRO_5042072930" evidence="6">
    <location>
        <begin position="17"/>
        <end position="495"/>
    </location>
</feature>
<evidence type="ECO:0000256" key="3">
    <source>
        <dbReference type="ARBA" id="ARBA00022630"/>
    </source>
</evidence>
<dbReference type="PROSITE" id="PS51387">
    <property type="entry name" value="FAD_PCMH"/>
    <property type="match status" value="1"/>
</dbReference>
<dbReference type="InterPro" id="IPR016169">
    <property type="entry name" value="FAD-bd_PCMH_sub2"/>
</dbReference>
<dbReference type="Pfam" id="PF08031">
    <property type="entry name" value="BBE"/>
    <property type="match status" value="1"/>
</dbReference>
<dbReference type="SUPFAM" id="SSF56176">
    <property type="entry name" value="FAD-binding/transporter-associated domain-like"/>
    <property type="match status" value="1"/>
</dbReference>
<dbReference type="PANTHER" id="PTHR42973:SF39">
    <property type="entry name" value="FAD-BINDING PCMH-TYPE DOMAIN-CONTAINING PROTEIN"/>
    <property type="match status" value="1"/>
</dbReference>
<dbReference type="InterPro" id="IPR016166">
    <property type="entry name" value="FAD-bd_PCMH"/>
</dbReference>
<evidence type="ECO:0000256" key="5">
    <source>
        <dbReference type="ARBA" id="ARBA00023002"/>
    </source>
</evidence>
<protein>
    <submittedName>
        <fullName evidence="8">Glucooligosaccharide oxidase</fullName>
    </submittedName>
</protein>
<dbReference type="InterPro" id="IPR012951">
    <property type="entry name" value="BBE"/>
</dbReference>
<evidence type="ECO:0000256" key="2">
    <source>
        <dbReference type="ARBA" id="ARBA00005466"/>
    </source>
</evidence>